<organism evidence="8 9">
    <name type="scientific">Campylobacter jejuni</name>
    <dbReference type="NCBI Taxonomy" id="197"/>
    <lineage>
        <taxon>Bacteria</taxon>
        <taxon>Pseudomonadati</taxon>
        <taxon>Campylobacterota</taxon>
        <taxon>Epsilonproteobacteria</taxon>
        <taxon>Campylobacterales</taxon>
        <taxon>Campylobacteraceae</taxon>
        <taxon>Campylobacter</taxon>
    </lineage>
</organism>
<dbReference type="RefSeq" id="WP_126232532.1">
    <property type="nucleotide sequence ID" value="NZ_PQZD01000003.1"/>
</dbReference>
<dbReference type="SUPFAM" id="SSF102114">
    <property type="entry name" value="Radical SAM enzymes"/>
    <property type="match status" value="1"/>
</dbReference>
<evidence type="ECO:0000256" key="2">
    <source>
        <dbReference type="ARBA" id="ARBA00022691"/>
    </source>
</evidence>
<dbReference type="InterPro" id="IPR058240">
    <property type="entry name" value="rSAM_sf"/>
</dbReference>
<keyword evidence="3" id="KW-0479">Metal-binding</keyword>
<dbReference type="GO" id="GO:0003824">
    <property type="term" value="F:catalytic activity"/>
    <property type="evidence" value="ECO:0007669"/>
    <property type="project" value="InterPro"/>
</dbReference>
<dbReference type="GO" id="GO:0051536">
    <property type="term" value="F:iron-sulfur cluster binding"/>
    <property type="evidence" value="ECO:0007669"/>
    <property type="project" value="UniProtKB-KW"/>
</dbReference>
<keyword evidence="4" id="KW-0408">Iron</keyword>
<evidence type="ECO:0000313" key="7">
    <source>
        <dbReference type="EMBL" id="RTI48684.1"/>
    </source>
</evidence>
<reference evidence="7" key="1">
    <citation type="submission" date="2018-01" db="EMBL/GenBank/DDBJ databases">
        <authorList>
            <person name="Kovanen S."/>
            <person name="Nieminen T."/>
            <person name="Pohja-Mykra M."/>
            <person name="Raunio-Saarnisto M."/>
            <person name="Sauvala M."/>
            <person name="Fredriksson-Ahomaa M."/>
            <person name="Hanninen M.-L."/>
            <person name="Kivisto R."/>
        </authorList>
    </citation>
    <scope>NUCLEOTIDE SEQUENCE</scope>
    <source>
        <strain evidence="7">SO-26</strain>
    </source>
</reference>
<evidence type="ECO:0000256" key="4">
    <source>
        <dbReference type="ARBA" id="ARBA00023004"/>
    </source>
</evidence>
<dbReference type="Proteomes" id="UP000288507">
    <property type="component" value="Unassembled WGS sequence"/>
</dbReference>
<dbReference type="Pfam" id="PF04055">
    <property type="entry name" value="Radical_SAM"/>
    <property type="match status" value="1"/>
</dbReference>
<dbReference type="GO" id="GO:0046872">
    <property type="term" value="F:metal ion binding"/>
    <property type="evidence" value="ECO:0007669"/>
    <property type="project" value="UniProtKB-KW"/>
</dbReference>
<keyword evidence="2" id="KW-0949">S-adenosyl-L-methionine</keyword>
<evidence type="ECO:0000313" key="8">
    <source>
        <dbReference type="EMBL" id="RTJ78007.1"/>
    </source>
</evidence>
<dbReference type="Gene3D" id="3.20.20.70">
    <property type="entry name" value="Aldolase class I"/>
    <property type="match status" value="1"/>
</dbReference>
<evidence type="ECO:0000259" key="6">
    <source>
        <dbReference type="Pfam" id="PF04055"/>
    </source>
</evidence>
<dbReference type="AlphaFoldDB" id="A0A431EA96"/>
<evidence type="ECO:0000313" key="9">
    <source>
        <dbReference type="Proteomes" id="UP000288507"/>
    </source>
</evidence>
<evidence type="ECO:0000256" key="3">
    <source>
        <dbReference type="ARBA" id="ARBA00022723"/>
    </source>
</evidence>
<accession>A0A431EA96</accession>
<evidence type="ECO:0000256" key="1">
    <source>
        <dbReference type="ARBA" id="ARBA00001966"/>
    </source>
</evidence>
<comment type="cofactor">
    <cofactor evidence="1">
        <name>[4Fe-4S] cluster</name>
        <dbReference type="ChEBI" id="CHEBI:49883"/>
    </cofactor>
</comment>
<keyword evidence="5" id="KW-0411">Iron-sulfur</keyword>
<reference evidence="8 9" key="2">
    <citation type="journal article" date="2019" name="Appl. Environ. Microbiol.">
        <title>Population genetics and characterization of Campylobacter jejuni isolates in western jackdaws and game birds in Finland.</title>
        <authorList>
            <person name="Kovanen S."/>
            <person name="Rossi M."/>
            <person name="Pohja-Mykra M."/>
            <person name="Nieminen T."/>
            <person name="Raunio-Saarnisto M."/>
            <person name="Sauvala M."/>
            <person name="Fredriksson-Ahomaa M."/>
            <person name="Hanninen M.L."/>
            <person name="Kivisto R."/>
        </authorList>
    </citation>
    <scope>NUCLEOTIDE SEQUENCE [LARGE SCALE GENOMIC DNA]</scope>
    <source>
        <strain evidence="8 9">CB313</strain>
        <strain evidence="7">SO-26</strain>
    </source>
</reference>
<sequence>MIDEGKKVVLTVIPTTLCNRRCPFCFYTEQELLDSMVLPLHILRERVREMIDQYPDHDIVFTVYGGEVFLLPQDYLKSLYATLLSYNPIEVVTITNGTEDLPEFFKKLDKRFRIVVSYYKDNTRFKKTVLSYIADIGISRVGVNILRYKTGHREIERFLKVNNIRHGLSNSTIKTKFNNTRSLLPTKVRTDEEFKKTSDSHEHSYHLFPNGTVRLSDAGLATQVFSDLNSAIVYRRGTIQTEEKCQTCAIRGTCPTLPVCMR</sequence>
<proteinExistence type="predicted"/>
<dbReference type="CDD" id="cd01335">
    <property type="entry name" value="Radical_SAM"/>
    <property type="match status" value="1"/>
</dbReference>
<feature type="domain" description="Radical SAM core" evidence="6">
    <location>
        <begin position="12"/>
        <end position="110"/>
    </location>
</feature>
<dbReference type="SFLD" id="SFLDS00029">
    <property type="entry name" value="Radical_SAM"/>
    <property type="match status" value="1"/>
</dbReference>
<dbReference type="EMBL" id="PQZD01000003">
    <property type="protein sequence ID" value="RTI48684.1"/>
    <property type="molecule type" value="Genomic_DNA"/>
</dbReference>
<name>A0A431EA96_CAMJU</name>
<evidence type="ECO:0000256" key="5">
    <source>
        <dbReference type="ARBA" id="ARBA00023014"/>
    </source>
</evidence>
<comment type="caution">
    <text evidence="8">The sequence shown here is derived from an EMBL/GenBank/DDBJ whole genome shotgun (WGS) entry which is preliminary data.</text>
</comment>
<protein>
    <recommendedName>
        <fullName evidence="6">Radical SAM core domain-containing protein</fullName>
    </recommendedName>
</protein>
<dbReference type="EMBL" id="PRBV01000023">
    <property type="protein sequence ID" value="RTJ78007.1"/>
    <property type="molecule type" value="Genomic_DNA"/>
</dbReference>
<dbReference type="InterPro" id="IPR007197">
    <property type="entry name" value="rSAM"/>
</dbReference>
<dbReference type="Proteomes" id="UP000287197">
    <property type="component" value="Unassembled WGS sequence"/>
</dbReference>
<dbReference type="InterPro" id="IPR013785">
    <property type="entry name" value="Aldolase_TIM"/>
</dbReference>
<gene>
    <name evidence="8" type="ORF">C3H57_09620</name>
    <name evidence="7" type="ORF">C3I27_04470</name>
</gene>